<dbReference type="InParanoid" id="A0A165BQI5"/>
<dbReference type="GeneID" id="63830351"/>
<proteinExistence type="predicted"/>
<organism evidence="1 2">
    <name type="scientific">Laetiporus sulphureus 93-53</name>
    <dbReference type="NCBI Taxonomy" id="1314785"/>
    <lineage>
        <taxon>Eukaryota</taxon>
        <taxon>Fungi</taxon>
        <taxon>Dikarya</taxon>
        <taxon>Basidiomycota</taxon>
        <taxon>Agaricomycotina</taxon>
        <taxon>Agaricomycetes</taxon>
        <taxon>Polyporales</taxon>
        <taxon>Laetiporus</taxon>
    </lineage>
</organism>
<dbReference type="RefSeq" id="XP_040759210.1">
    <property type="nucleotide sequence ID" value="XM_040913323.1"/>
</dbReference>
<dbReference type="AlphaFoldDB" id="A0A165BQI5"/>
<dbReference type="OrthoDB" id="3234974at2759"/>
<name>A0A165BQI5_9APHY</name>
<gene>
    <name evidence="1" type="ORF">LAESUDRAFT_763726</name>
</gene>
<accession>A0A165BQI5</accession>
<sequence>MSSARMFREIYMNIPNMRGPKEESFEERRVADYIKAYTTTGKPPAPCPTVPTDPARRATMGLPPLFEPYSEVVSSSDSGMTSGSAATSANVSISALPSSSGIPDVQVWHPVRISGDALGGVFQSIAAQPEFSSFSFEELRLKAYRKGLKFANVSQPSAVAPSTSNAPQRLTNGADAEKLQNISCNPRFDKHSAEELRLAFLRSGRELTSHEIIQQSRTLGLS</sequence>
<dbReference type="Gene3D" id="1.10.10.2360">
    <property type="match status" value="1"/>
</dbReference>
<reference evidence="1 2" key="1">
    <citation type="journal article" date="2016" name="Mol. Biol. Evol.">
        <title>Comparative Genomics of Early-Diverging Mushroom-Forming Fungi Provides Insights into the Origins of Lignocellulose Decay Capabilities.</title>
        <authorList>
            <person name="Nagy L.G."/>
            <person name="Riley R."/>
            <person name="Tritt A."/>
            <person name="Adam C."/>
            <person name="Daum C."/>
            <person name="Floudas D."/>
            <person name="Sun H."/>
            <person name="Yadav J.S."/>
            <person name="Pangilinan J."/>
            <person name="Larsson K.H."/>
            <person name="Matsuura K."/>
            <person name="Barry K."/>
            <person name="Labutti K."/>
            <person name="Kuo R."/>
            <person name="Ohm R.A."/>
            <person name="Bhattacharya S.S."/>
            <person name="Shirouzu T."/>
            <person name="Yoshinaga Y."/>
            <person name="Martin F.M."/>
            <person name="Grigoriev I.V."/>
            <person name="Hibbett D.S."/>
        </authorList>
    </citation>
    <scope>NUCLEOTIDE SEQUENCE [LARGE SCALE GENOMIC DNA]</scope>
    <source>
        <strain evidence="1 2">93-53</strain>
    </source>
</reference>
<evidence type="ECO:0000313" key="2">
    <source>
        <dbReference type="Proteomes" id="UP000076871"/>
    </source>
</evidence>
<keyword evidence="2" id="KW-1185">Reference proteome</keyword>
<protein>
    <submittedName>
        <fullName evidence="1">Uncharacterized protein</fullName>
    </submittedName>
</protein>
<dbReference type="Proteomes" id="UP000076871">
    <property type="component" value="Unassembled WGS sequence"/>
</dbReference>
<dbReference type="EMBL" id="KV427664">
    <property type="protein sequence ID" value="KZT01470.1"/>
    <property type="molecule type" value="Genomic_DNA"/>
</dbReference>
<evidence type="ECO:0000313" key="1">
    <source>
        <dbReference type="EMBL" id="KZT01470.1"/>
    </source>
</evidence>